<dbReference type="EMBL" id="CP063414">
    <property type="protein sequence ID" value="UOE75971.1"/>
    <property type="molecule type" value="Genomic_DNA"/>
</dbReference>
<reference evidence="1" key="1">
    <citation type="submission" date="2020-10" db="EMBL/GenBank/DDBJ databases">
        <authorList>
            <person name="Delgado J.A."/>
            <person name="Gonzalez J.M."/>
        </authorList>
    </citation>
    <scope>NUCLEOTIDE SEQUENCE</scope>
    <source>
        <strain evidence="1">23.6</strain>
    </source>
</reference>
<sequence length="133" mass="15938">MEKERWDKWQPKIEFPNKIWFESLFQDRSGLKIQFESEDNRKVIVIFEHSVLSYRVTDEGDLLQTISFWSSEYGNDFFSWPLYKSSNSSFINWFNEESCGKFEEEHIEHYVFITPNEIIDVLSAIPPQLIISN</sequence>
<gene>
    <name evidence="1" type="ORF">IMI45_17105</name>
</gene>
<organism evidence="1 2">
    <name type="scientific">Parageobacillus thermoglucosidasius</name>
    <name type="common">Geobacillus thermoglucosidasius</name>
    <dbReference type="NCBI Taxonomy" id="1426"/>
    <lineage>
        <taxon>Bacteria</taxon>
        <taxon>Bacillati</taxon>
        <taxon>Bacillota</taxon>
        <taxon>Bacilli</taxon>
        <taxon>Bacillales</taxon>
        <taxon>Anoxybacillaceae</taxon>
        <taxon>Parageobacillus</taxon>
    </lineage>
</organism>
<evidence type="ECO:0000313" key="2">
    <source>
        <dbReference type="Proteomes" id="UP001058458"/>
    </source>
</evidence>
<dbReference type="RefSeq" id="WP_013876278.1">
    <property type="nucleotide sequence ID" value="NZ_CP063414.1"/>
</dbReference>
<accession>A0AB38QVX0</accession>
<protein>
    <submittedName>
        <fullName evidence="1">Uncharacterized protein</fullName>
    </submittedName>
</protein>
<name>A0AB38QVX0_PARTM</name>
<evidence type="ECO:0000313" key="1">
    <source>
        <dbReference type="EMBL" id="UOE75971.1"/>
    </source>
</evidence>
<dbReference type="Proteomes" id="UP001058458">
    <property type="component" value="Chromosome"/>
</dbReference>
<proteinExistence type="predicted"/>
<dbReference type="AlphaFoldDB" id="A0AB38QVX0"/>